<dbReference type="Proteomes" id="UP000289738">
    <property type="component" value="Chromosome B09"/>
</dbReference>
<organism evidence="1 2">
    <name type="scientific">Arachis hypogaea</name>
    <name type="common">Peanut</name>
    <dbReference type="NCBI Taxonomy" id="3818"/>
    <lineage>
        <taxon>Eukaryota</taxon>
        <taxon>Viridiplantae</taxon>
        <taxon>Streptophyta</taxon>
        <taxon>Embryophyta</taxon>
        <taxon>Tracheophyta</taxon>
        <taxon>Spermatophyta</taxon>
        <taxon>Magnoliopsida</taxon>
        <taxon>eudicotyledons</taxon>
        <taxon>Gunneridae</taxon>
        <taxon>Pentapetalae</taxon>
        <taxon>rosids</taxon>
        <taxon>fabids</taxon>
        <taxon>Fabales</taxon>
        <taxon>Fabaceae</taxon>
        <taxon>Papilionoideae</taxon>
        <taxon>50 kb inversion clade</taxon>
        <taxon>dalbergioids sensu lato</taxon>
        <taxon>Dalbergieae</taxon>
        <taxon>Pterocarpus clade</taxon>
        <taxon>Arachis</taxon>
    </lineage>
</organism>
<keyword evidence="2" id="KW-1185">Reference proteome</keyword>
<dbReference type="AlphaFoldDB" id="A0A444XBG0"/>
<gene>
    <name evidence="1" type="ORF">Ahy_B09g094518</name>
</gene>
<evidence type="ECO:0000313" key="1">
    <source>
        <dbReference type="EMBL" id="RYQ87030.1"/>
    </source>
</evidence>
<proteinExistence type="predicted"/>
<evidence type="ECO:0000313" key="2">
    <source>
        <dbReference type="Proteomes" id="UP000289738"/>
    </source>
</evidence>
<reference evidence="1 2" key="1">
    <citation type="submission" date="2019-01" db="EMBL/GenBank/DDBJ databases">
        <title>Sequencing of cultivated peanut Arachis hypogaea provides insights into genome evolution and oil improvement.</title>
        <authorList>
            <person name="Chen X."/>
        </authorList>
    </citation>
    <scope>NUCLEOTIDE SEQUENCE [LARGE SCALE GENOMIC DNA]</scope>
    <source>
        <strain evidence="2">cv. Fuhuasheng</strain>
        <tissue evidence="1">Leaves</tissue>
    </source>
</reference>
<name>A0A444XBG0_ARAHY</name>
<protein>
    <submittedName>
        <fullName evidence="1">Uncharacterized protein</fullName>
    </submittedName>
</protein>
<accession>A0A444XBG0</accession>
<sequence length="240" mass="25408">MGSKLMLLITRIGDQGANVINRSPFFLVGKAKTFFNGLNGVDFQLSESVDHDPTRSWKLPAEIHHLLITGVLPIQQRLRHLPRPHPRRHPRHPQLHLQILQRLLRLLVDQREVDVERNHGGAGGEEVVDGDSHGGGCVHGGGAEDVDDEGFDGGGLGDKGECGGDVGDVVANEVESPCGEAEGAGGRRVRVGEAVEGDGRVVGGDAVDVGVGGRMVEEAGGKEDGDVVATEGEAFGHFNH</sequence>
<dbReference type="EMBL" id="SDMP01000019">
    <property type="protein sequence ID" value="RYQ87030.1"/>
    <property type="molecule type" value="Genomic_DNA"/>
</dbReference>
<comment type="caution">
    <text evidence="1">The sequence shown here is derived from an EMBL/GenBank/DDBJ whole genome shotgun (WGS) entry which is preliminary data.</text>
</comment>